<comment type="caution">
    <text evidence="4">The sequence shown here is derived from an EMBL/GenBank/DDBJ whole genome shotgun (WGS) entry which is preliminary data.</text>
</comment>
<evidence type="ECO:0000313" key="4">
    <source>
        <dbReference type="EMBL" id="KAK3896590.1"/>
    </source>
</evidence>
<dbReference type="EMBL" id="MU856514">
    <property type="protein sequence ID" value="KAK3896590.1"/>
    <property type="molecule type" value="Genomic_DNA"/>
</dbReference>
<dbReference type="GO" id="GO:0006310">
    <property type="term" value="P:DNA recombination"/>
    <property type="evidence" value="ECO:0007669"/>
    <property type="project" value="InterPro"/>
</dbReference>
<dbReference type="AlphaFoldDB" id="A0AAN6M915"/>
<organism evidence="4 5">
    <name type="scientific">Staphylotrichum tortipilum</name>
    <dbReference type="NCBI Taxonomy" id="2831512"/>
    <lineage>
        <taxon>Eukaryota</taxon>
        <taxon>Fungi</taxon>
        <taxon>Dikarya</taxon>
        <taxon>Ascomycota</taxon>
        <taxon>Pezizomycotina</taxon>
        <taxon>Sordariomycetes</taxon>
        <taxon>Sordariomycetidae</taxon>
        <taxon>Sordariales</taxon>
        <taxon>Chaetomiaceae</taxon>
        <taxon>Staphylotrichum</taxon>
    </lineage>
</organism>
<comment type="subcellular location">
    <subcellularLocation>
        <location evidence="1">Nucleus</location>
    </subcellularLocation>
</comment>
<reference evidence="4" key="1">
    <citation type="journal article" date="2023" name="Mol. Phylogenet. Evol.">
        <title>Genome-scale phylogeny and comparative genomics of the fungal order Sordariales.</title>
        <authorList>
            <person name="Hensen N."/>
            <person name="Bonometti L."/>
            <person name="Westerberg I."/>
            <person name="Brannstrom I.O."/>
            <person name="Guillou S."/>
            <person name="Cros-Aarteil S."/>
            <person name="Calhoun S."/>
            <person name="Haridas S."/>
            <person name="Kuo A."/>
            <person name="Mondo S."/>
            <person name="Pangilinan J."/>
            <person name="Riley R."/>
            <person name="LaButti K."/>
            <person name="Andreopoulos B."/>
            <person name="Lipzen A."/>
            <person name="Chen C."/>
            <person name="Yan M."/>
            <person name="Daum C."/>
            <person name="Ng V."/>
            <person name="Clum A."/>
            <person name="Steindorff A."/>
            <person name="Ohm R.A."/>
            <person name="Martin F."/>
            <person name="Silar P."/>
            <person name="Natvig D.O."/>
            <person name="Lalanne C."/>
            <person name="Gautier V."/>
            <person name="Ament-Velasquez S.L."/>
            <person name="Kruys A."/>
            <person name="Hutchinson M.I."/>
            <person name="Powell A.J."/>
            <person name="Barry K."/>
            <person name="Miller A.N."/>
            <person name="Grigoriev I.V."/>
            <person name="Debuchy R."/>
            <person name="Gladieux P."/>
            <person name="Hiltunen Thoren M."/>
            <person name="Johannesson H."/>
        </authorList>
    </citation>
    <scope>NUCLEOTIDE SEQUENCE</scope>
    <source>
        <strain evidence="4">CBS 103.79</strain>
    </source>
</reference>
<dbReference type="InterPro" id="IPR012340">
    <property type="entry name" value="NA-bd_OB-fold"/>
</dbReference>
<dbReference type="Pfam" id="PF08661">
    <property type="entry name" value="Rep_fac-A_3"/>
    <property type="match status" value="1"/>
</dbReference>
<keyword evidence="3" id="KW-0539">Nucleus</keyword>
<dbReference type="GO" id="GO:0006281">
    <property type="term" value="P:DNA repair"/>
    <property type="evidence" value="ECO:0007669"/>
    <property type="project" value="InterPro"/>
</dbReference>
<feature type="non-terminal residue" evidence="4">
    <location>
        <position position="1"/>
    </location>
</feature>
<protein>
    <submittedName>
        <fullName evidence="4">Uncharacterized protein</fullName>
    </submittedName>
</protein>
<sequence>EAHLSAGNGVQIIGKVNPDLSIKVLSSMDLGTSVDYNLANAVVEISHQHRSLFA</sequence>
<comment type="similarity">
    <text evidence="2">Belongs to the replication factor A protein 3 family.</text>
</comment>
<dbReference type="Gene3D" id="2.40.50.140">
    <property type="entry name" value="Nucleic acid-binding proteins"/>
    <property type="match status" value="1"/>
</dbReference>
<name>A0AAN6M915_9PEZI</name>
<dbReference type="InterPro" id="IPR013970">
    <property type="entry name" value="Rfa2"/>
</dbReference>
<evidence type="ECO:0000256" key="3">
    <source>
        <dbReference type="ARBA" id="ARBA00023242"/>
    </source>
</evidence>
<dbReference type="GO" id="GO:0003677">
    <property type="term" value="F:DNA binding"/>
    <property type="evidence" value="ECO:0007669"/>
    <property type="project" value="InterPro"/>
</dbReference>
<evidence type="ECO:0000256" key="2">
    <source>
        <dbReference type="ARBA" id="ARBA00009761"/>
    </source>
</evidence>
<evidence type="ECO:0000313" key="5">
    <source>
        <dbReference type="Proteomes" id="UP001303889"/>
    </source>
</evidence>
<dbReference type="GO" id="GO:0031981">
    <property type="term" value="C:nuclear lumen"/>
    <property type="evidence" value="ECO:0007669"/>
    <property type="project" value="UniProtKB-ARBA"/>
</dbReference>
<accession>A0AAN6M915</accession>
<gene>
    <name evidence="4" type="ORF">C8A05DRAFT_39864</name>
</gene>
<proteinExistence type="inferred from homology"/>
<keyword evidence="5" id="KW-1185">Reference proteome</keyword>
<evidence type="ECO:0000256" key="1">
    <source>
        <dbReference type="ARBA" id="ARBA00004123"/>
    </source>
</evidence>
<dbReference type="SUPFAM" id="SSF50249">
    <property type="entry name" value="Nucleic acid-binding proteins"/>
    <property type="match status" value="1"/>
</dbReference>
<dbReference type="Proteomes" id="UP001303889">
    <property type="component" value="Unassembled WGS sequence"/>
</dbReference>
<reference evidence="4" key="2">
    <citation type="submission" date="2023-05" db="EMBL/GenBank/DDBJ databases">
        <authorList>
            <consortium name="Lawrence Berkeley National Laboratory"/>
            <person name="Steindorff A."/>
            <person name="Hensen N."/>
            <person name="Bonometti L."/>
            <person name="Westerberg I."/>
            <person name="Brannstrom I.O."/>
            <person name="Guillou S."/>
            <person name="Cros-Aarteil S."/>
            <person name="Calhoun S."/>
            <person name="Haridas S."/>
            <person name="Kuo A."/>
            <person name="Mondo S."/>
            <person name="Pangilinan J."/>
            <person name="Riley R."/>
            <person name="Labutti K."/>
            <person name="Andreopoulos B."/>
            <person name="Lipzen A."/>
            <person name="Chen C."/>
            <person name="Yanf M."/>
            <person name="Daum C."/>
            <person name="Ng V."/>
            <person name="Clum A."/>
            <person name="Ohm R."/>
            <person name="Martin F."/>
            <person name="Silar P."/>
            <person name="Natvig D."/>
            <person name="Lalanne C."/>
            <person name="Gautier V."/>
            <person name="Ament-Velasquez S.L."/>
            <person name="Kruys A."/>
            <person name="Hutchinson M.I."/>
            <person name="Powell A.J."/>
            <person name="Barry K."/>
            <person name="Miller A.N."/>
            <person name="Grigoriev I.V."/>
            <person name="Debuchy R."/>
            <person name="Gladieux P."/>
            <person name="Thoren M.H."/>
            <person name="Johannesson H."/>
        </authorList>
    </citation>
    <scope>NUCLEOTIDE SEQUENCE</scope>
    <source>
        <strain evidence="4">CBS 103.79</strain>
    </source>
</reference>
<dbReference type="GO" id="GO:0006260">
    <property type="term" value="P:DNA replication"/>
    <property type="evidence" value="ECO:0007669"/>
    <property type="project" value="InterPro"/>
</dbReference>